<proteinExistence type="predicted"/>
<name>A0A9D1S9N7_9FIRM</name>
<accession>A0A9D1S9N7</accession>
<protein>
    <submittedName>
        <fullName evidence="1">DUF4364 family protein</fullName>
    </submittedName>
</protein>
<comment type="caution">
    <text evidence="1">The sequence shown here is derived from an EMBL/GenBank/DDBJ whole genome shotgun (WGS) entry which is preliminary data.</text>
</comment>
<evidence type="ECO:0000313" key="1">
    <source>
        <dbReference type="EMBL" id="HIU51652.1"/>
    </source>
</evidence>
<dbReference type="InterPro" id="IPR036390">
    <property type="entry name" value="WH_DNA-bd_sf"/>
</dbReference>
<reference evidence="1" key="2">
    <citation type="journal article" date="2021" name="PeerJ">
        <title>Extensive microbial diversity within the chicken gut microbiome revealed by metagenomics and culture.</title>
        <authorList>
            <person name="Gilroy R."/>
            <person name="Ravi A."/>
            <person name="Getino M."/>
            <person name="Pursley I."/>
            <person name="Horton D.L."/>
            <person name="Alikhan N.F."/>
            <person name="Baker D."/>
            <person name="Gharbi K."/>
            <person name="Hall N."/>
            <person name="Watson M."/>
            <person name="Adriaenssens E.M."/>
            <person name="Foster-Nyarko E."/>
            <person name="Jarju S."/>
            <person name="Secka A."/>
            <person name="Antonio M."/>
            <person name="Oren A."/>
            <person name="Chaudhuri R.R."/>
            <person name="La Ragione R."/>
            <person name="Hildebrand F."/>
            <person name="Pallen M.J."/>
        </authorList>
    </citation>
    <scope>NUCLEOTIDE SEQUENCE</scope>
    <source>
        <strain evidence="1">CHK195-15760</strain>
    </source>
</reference>
<evidence type="ECO:0000313" key="2">
    <source>
        <dbReference type="Proteomes" id="UP000824093"/>
    </source>
</evidence>
<organism evidence="1 2">
    <name type="scientific">Candidatus Merdicola faecigallinarum</name>
    <dbReference type="NCBI Taxonomy" id="2840862"/>
    <lineage>
        <taxon>Bacteria</taxon>
        <taxon>Bacillati</taxon>
        <taxon>Bacillota</taxon>
        <taxon>Clostridia</taxon>
        <taxon>Candidatus Merdicola</taxon>
    </lineage>
</organism>
<reference evidence="1" key="1">
    <citation type="submission" date="2020-10" db="EMBL/GenBank/DDBJ databases">
        <authorList>
            <person name="Gilroy R."/>
        </authorList>
    </citation>
    <scope>NUCLEOTIDE SEQUENCE</scope>
    <source>
        <strain evidence="1">CHK195-15760</strain>
    </source>
</reference>
<dbReference type="EMBL" id="DVNH01000024">
    <property type="protein sequence ID" value="HIU51652.1"/>
    <property type="molecule type" value="Genomic_DNA"/>
</dbReference>
<dbReference type="Pfam" id="PF14277">
    <property type="entry name" value="DUF4364"/>
    <property type="match status" value="1"/>
</dbReference>
<dbReference type="SUPFAM" id="SSF46785">
    <property type="entry name" value="Winged helix' DNA-binding domain"/>
    <property type="match status" value="1"/>
</dbReference>
<sequence length="182" mass="20957">MKLTTDKDTLAEYKALILYILYKVNKPITNDEFLKLILSITDINYFYFQQFLLDLLETRYILSYEKDEHTLYSITPEGIEALKLTADMIPGIVKLKVDNNFKNELDLIENEVSISAEYIPKSEKSYMVTCKIVENSETVFELKTFAGSNEKAKAIVENWKANAVNIYPAIMESLNMTPKNLS</sequence>
<dbReference type="InterPro" id="IPR025374">
    <property type="entry name" value="DUF4364"/>
</dbReference>
<dbReference type="AlphaFoldDB" id="A0A9D1S9N7"/>
<dbReference type="Proteomes" id="UP000824093">
    <property type="component" value="Unassembled WGS sequence"/>
</dbReference>
<gene>
    <name evidence="1" type="ORF">IAB70_03410</name>
</gene>